<feature type="modified residue" description="4-aspartylphosphate" evidence="6">
    <location>
        <position position="50"/>
    </location>
</feature>
<dbReference type="InterPro" id="IPR002078">
    <property type="entry name" value="Sigma_54_int"/>
</dbReference>
<organism evidence="9 10">
    <name type="scientific">Methylocapsa polymorpha</name>
    <dbReference type="NCBI Taxonomy" id="3080828"/>
    <lineage>
        <taxon>Bacteria</taxon>
        <taxon>Pseudomonadati</taxon>
        <taxon>Pseudomonadota</taxon>
        <taxon>Alphaproteobacteria</taxon>
        <taxon>Hyphomicrobiales</taxon>
        <taxon>Beijerinckiaceae</taxon>
        <taxon>Methylocapsa</taxon>
    </lineage>
</organism>
<evidence type="ECO:0000256" key="4">
    <source>
        <dbReference type="ARBA" id="ARBA00023015"/>
    </source>
</evidence>
<evidence type="ECO:0000256" key="2">
    <source>
        <dbReference type="ARBA" id="ARBA00022840"/>
    </source>
</evidence>
<dbReference type="PROSITE" id="PS50110">
    <property type="entry name" value="RESPONSE_REGULATORY"/>
    <property type="match status" value="1"/>
</dbReference>
<feature type="domain" description="Sigma-54 factor interaction" evidence="7">
    <location>
        <begin position="136"/>
        <end position="366"/>
    </location>
</feature>
<dbReference type="InterPro" id="IPR009057">
    <property type="entry name" value="Homeodomain-like_sf"/>
</dbReference>
<dbReference type="SUPFAM" id="SSF52540">
    <property type="entry name" value="P-loop containing nucleoside triphosphate hydrolases"/>
    <property type="match status" value="1"/>
</dbReference>
<dbReference type="Gene3D" id="3.40.50.2300">
    <property type="match status" value="1"/>
</dbReference>
<dbReference type="InterPro" id="IPR025944">
    <property type="entry name" value="Sigma_54_int_dom_CS"/>
</dbReference>
<sequence>MVLLVDDDRDMRWAMRNILADAGFDVTEAEAGGIGLELASRRTPAAVLLDMRMPGIAGEEVLRRLRRLDPGLPVIIVTAHGTISGAVSAIREGAFEYVTKPFRNEHLVETVRRAVARRSVPQRAAAGGIRAALTAAMGQGPAIQTLAAQAEAVVSTDYSVIIKGETGAGKEVVARNLHEHGPRANRPLVVIDCGAIAETLTDSEFFGHEKGAFTGANERRRGSFESAANGGTIFLDEVGNLALTGQKALLRTLEDHSIRRVGGADLINLDVRVIAATNDNLKERAKTGGFREDLYFRLTEYVITIPPLRARPEDISFLAHRFLRQARDALARPPIEIEPAALDLLRAYRWPGNVRELRNVMRRAALAESQMITVDQLADSLGGGAMAAPAQKPLAGASLRHRVRDQVRAIERNALMAALEQAKGNKAEAARLLGIDYKTYRTKLKMLGERQGAAADEPS</sequence>
<dbReference type="InterPro" id="IPR027417">
    <property type="entry name" value="P-loop_NTPase"/>
</dbReference>
<protein>
    <submittedName>
        <fullName evidence="9">Sigma-54 dependent transcriptional regulator</fullName>
    </submittedName>
</protein>
<dbReference type="PRINTS" id="PR01590">
    <property type="entry name" value="HTHFIS"/>
</dbReference>
<evidence type="ECO:0000256" key="1">
    <source>
        <dbReference type="ARBA" id="ARBA00022741"/>
    </source>
</evidence>
<dbReference type="Gene3D" id="1.10.8.60">
    <property type="match status" value="1"/>
</dbReference>
<dbReference type="Pfam" id="PF25601">
    <property type="entry name" value="AAA_lid_14"/>
    <property type="match status" value="1"/>
</dbReference>
<dbReference type="InterPro" id="IPR025662">
    <property type="entry name" value="Sigma_54_int_dom_ATP-bd_1"/>
</dbReference>
<keyword evidence="2" id="KW-0067">ATP-binding</keyword>
<dbReference type="SUPFAM" id="SSF46689">
    <property type="entry name" value="Homeodomain-like"/>
    <property type="match status" value="1"/>
</dbReference>
<dbReference type="EMBL" id="CP136862">
    <property type="protein sequence ID" value="WOJ88508.1"/>
    <property type="molecule type" value="Genomic_DNA"/>
</dbReference>
<dbReference type="CDD" id="cd00009">
    <property type="entry name" value="AAA"/>
    <property type="match status" value="1"/>
</dbReference>
<reference evidence="9 10" key="1">
    <citation type="submission" date="2023-10" db="EMBL/GenBank/DDBJ databases">
        <title>Novel methanotroph of the genus Methylocapsa from a subarctic wetland.</title>
        <authorList>
            <person name="Belova S.E."/>
            <person name="Oshkin I.Y."/>
            <person name="Miroshnikov K."/>
            <person name="Dedysh S.N."/>
        </authorList>
    </citation>
    <scope>NUCLEOTIDE SEQUENCE [LARGE SCALE GENOMIC DNA]</scope>
    <source>
        <strain evidence="9 10">RX1</strain>
    </source>
</reference>
<dbReference type="Gene3D" id="1.10.10.60">
    <property type="entry name" value="Homeodomain-like"/>
    <property type="match status" value="1"/>
</dbReference>
<keyword evidence="5" id="KW-0804">Transcription</keyword>
<dbReference type="PROSITE" id="PS00675">
    <property type="entry name" value="SIGMA54_INTERACT_1"/>
    <property type="match status" value="1"/>
</dbReference>
<dbReference type="InterPro" id="IPR003593">
    <property type="entry name" value="AAA+_ATPase"/>
</dbReference>
<evidence type="ECO:0000259" key="7">
    <source>
        <dbReference type="PROSITE" id="PS50045"/>
    </source>
</evidence>
<name>A0ABZ0HPP1_9HYPH</name>
<dbReference type="PANTHER" id="PTHR32071">
    <property type="entry name" value="TRANSCRIPTIONAL REGULATORY PROTEIN"/>
    <property type="match status" value="1"/>
</dbReference>
<dbReference type="PROSITE" id="PS50045">
    <property type="entry name" value="SIGMA54_INTERACT_4"/>
    <property type="match status" value="1"/>
</dbReference>
<dbReference type="SMART" id="SM00382">
    <property type="entry name" value="AAA"/>
    <property type="match status" value="1"/>
</dbReference>
<dbReference type="PROSITE" id="PS00688">
    <property type="entry name" value="SIGMA54_INTERACT_3"/>
    <property type="match status" value="1"/>
</dbReference>
<dbReference type="Pfam" id="PF00072">
    <property type="entry name" value="Response_reg"/>
    <property type="match status" value="1"/>
</dbReference>
<keyword evidence="6" id="KW-0597">Phosphoprotein</keyword>
<dbReference type="InterPro" id="IPR011006">
    <property type="entry name" value="CheY-like_superfamily"/>
</dbReference>
<dbReference type="SMART" id="SM00448">
    <property type="entry name" value="REC"/>
    <property type="match status" value="1"/>
</dbReference>
<feature type="domain" description="Response regulatory" evidence="8">
    <location>
        <begin position="1"/>
        <end position="115"/>
    </location>
</feature>
<evidence type="ECO:0000256" key="3">
    <source>
        <dbReference type="ARBA" id="ARBA00023012"/>
    </source>
</evidence>
<dbReference type="RefSeq" id="WP_407337946.1">
    <property type="nucleotide sequence ID" value="NZ_CP136862.1"/>
</dbReference>
<dbReference type="SUPFAM" id="SSF52172">
    <property type="entry name" value="CheY-like"/>
    <property type="match status" value="1"/>
</dbReference>
<evidence type="ECO:0000256" key="5">
    <source>
        <dbReference type="ARBA" id="ARBA00023163"/>
    </source>
</evidence>
<keyword evidence="10" id="KW-1185">Reference proteome</keyword>
<dbReference type="Proteomes" id="UP001626536">
    <property type="component" value="Chromosome"/>
</dbReference>
<keyword evidence="3" id="KW-0902">Two-component regulatory system</keyword>
<dbReference type="InterPro" id="IPR058031">
    <property type="entry name" value="AAA_lid_NorR"/>
</dbReference>
<dbReference type="Pfam" id="PF02954">
    <property type="entry name" value="HTH_8"/>
    <property type="match status" value="1"/>
</dbReference>
<accession>A0ABZ0HPP1</accession>
<dbReference type="Gene3D" id="3.40.50.300">
    <property type="entry name" value="P-loop containing nucleotide triphosphate hydrolases"/>
    <property type="match status" value="1"/>
</dbReference>
<dbReference type="PANTHER" id="PTHR32071:SF57">
    <property type="entry name" value="C4-DICARBOXYLATE TRANSPORT TRANSCRIPTIONAL REGULATORY PROTEIN DCTD"/>
    <property type="match status" value="1"/>
</dbReference>
<keyword evidence="1" id="KW-0547">Nucleotide-binding</keyword>
<evidence type="ECO:0000313" key="9">
    <source>
        <dbReference type="EMBL" id="WOJ88508.1"/>
    </source>
</evidence>
<evidence type="ECO:0000256" key="6">
    <source>
        <dbReference type="PROSITE-ProRule" id="PRU00169"/>
    </source>
</evidence>
<evidence type="ECO:0000313" key="10">
    <source>
        <dbReference type="Proteomes" id="UP001626536"/>
    </source>
</evidence>
<evidence type="ECO:0000259" key="8">
    <source>
        <dbReference type="PROSITE" id="PS50110"/>
    </source>
</evidence>
<dbReference type="InterPro" id="IPR001789">
    <property type="entry name" value="Sig_transdc_resp-reg_receiver"/>
</dbReference>
<gene>
    <name evidence="9" type="ORF">RZS28_11810</name>
</gene>
<keyword evidence="4" id="KW-0805">Transcription regulation</keyword>
<dbReference type="Pfam" id="PF00158">
    <property type="entry name" value="Sigma54_activat"/>
    <property type="match status" value="1"/>
</dbReference>
<dbReference type="InterPro" id="IPR002197">
    <property type="entry name" value="HTH_Fis"/>
</dbReference>
<proteinExistence type="predicted"/>